<dbReference type="EMBL" id="SJSL01000001">
    <property type="protein sequence ID" value="TCD02509.1"/>
    <property type="molecule type" value="Genomic_DNA"/>
</dbReference>
<reference evidence="3 4" key="1">
    <citation type="submission" date="2019-02" db="EMBL/GenBank/DDBJ databases">
        <title>Pedobacter sp. RP-1-14 sp. nov., isolated from Arctic soil.</title>
        <authorList>
            <person name="Dahal R.H."/>
        </authorList>
    </citation>
    <scope>NUCLEOTIDE SEQUENCE [LARGE SCALE GENOMIC DNA]</scope>
    <source>
        <strain evidence="3 4">RP-1-14</strain>
    </source>
</reference>
<name>A0A4R0NQQ2_9SPHI</name>
<dbReference type="GO" id="GO:0008168">
    <property type="term" value="F:methyltransferase activity"/>
    <property type="evidence" value="ECO:0007669"/>
    <property type="project" value="UniProtKB-KW"/>
</dbReference>
<dbReference type="PANTHER" id="PTHR43861:SF6">
    <property type="entry name" value="METHYLTRANSFERASE TYPE 11"/>
    <property type="match status" value="1"/>
</dbReference>
<evidence type="ECO:0000256" key="1">
    <source>
        <dbReference type="ARBA" id="ARBA00022679"/>
    </source>
</evidence>
<dbReference type="OrthoDB" id="9804312at2"/>
<dbReference type="Pfam" id="PF13649">
    <property type="entry name" value="Methyltransf_25"/>
    <property type="match status" value="1"/>
</dbReference>
<comment type="caution">
    <text evidence="3">The sequence shown here is derived from an EMBL/GenBank/DDBJ whole genome shotgun (WGS) entry which is preliminary data.</text>
</comment>
<dbReference type="RefSeq" id="WP_131592116.1">
    <property type="nucleotide sequence ID" value="NZ_SJSL01000001.1"/>
</dbReference>
<dbReference type="InterPro" id="IPR029063">
    <property type="entry name" value="SAM-dependent_MTases_sf"/>
</dbReference>
<dbReference type="CDD" id="cd02440">
    <property type="entry name" value="AdoMet_MTases"/>
    <property type="match status" value="1"/>
</dbReference>
<keyword evidence="3" id="KW-0489">Methyltransferase</keyword>
<dbReference type="AlphaFoldDB" id="A0A4R0NQQ2"/>
<feature type="domain" description="Methyltransferase" evidence="2">
    <location>
        <begin position="46"/>
        <end position="133"/>
    </location>
</feature>
<accession>A0A4R0NQQ2</accession>
<dbReference type="Proteomes" id="UP000293347">
    <property type="component" value="Unassembled WGS sequence"/>
</dbReference>
<organism evidence="3 4">
    <name type="scientific">Pedobacter psychroterrae</name>
    <dbReference type="NCBI Taxonomy" id="2530453"/>
    <lineage>
        <taxon>Bacteria</taxon>
        <taxon>Pseudomonadati</taxon>
        <taxon>Bacteroidota</taxon>
        <taxon>Sphingobacteriia</taxon>
        <taxon>Sphingobacteriales</taxon>
        <taxon>Sphingobacteriaceae</taxon>
        <taxon>Pedobacter</taxon>
    </lineage>
</organism>
<dbReference type="PANTHER" id="PTHR43861">
    <property type="entry name" value="TRANS-ACONITATE 2-METHYLTRANSFERASE-RELATED"/>
    <property type="match status" value="1"/>
</dbReference>
<keyword evidence="4" id="KW-1185">Reference proteome</keyword>
<sequence>MKEYHSTSDKSYTEGLIYRQSAWWKKLLNVQLPYKWNILSLKPGFVLDVGCGIGRNLLHLNGNGVGVDHNEMSVEVCRQRGLEAYTVDEFLKSSLNVPERFDSILLAHVAEHMTRPEFVNLFDAYLPLLKKGGKVIVITPQEYGYKTDDTHVEFTDFNAVRDVFQQLNLTTHKQFSFPFPRFAGKLFQYNEFVSVAVK</sequence>
<dbReference type="Gene3D" id="3.40.50.150">
    <property type="entry name" value="Vaccinia Virus protein VP39"/>
    <property type="match status" value="1"/>
</dbReference>
<dbReference type="InterPro" id="IPR041698">
    <property type="entry name" value="Methyltransf_25"/>
</dbReference>
<protein>
    <submittedName>
        <fullName evidence="3">Class I SAM-dependent methyltransferase</fullName>
    </submittedName>
</protein>
<gene>
    <name evidence="3" type="ORF">EZ437_00535</name>
</gene>
<evidence type="ECO:0000313" key="3">
    <source>
        <dbReference type="EMBL" id="TCD02509.1"/>
    </source>
</evidence>
<dbReference type="SUPFAM" id="SSF53335">
    <property type="entry name" value="S-adenosyl-L-methionine-dependent methyltransferases"/>
    <property type="match status" value="1"/>
</dbReference>
<dbReference type="GO" id="GO:0032259">
    <property type="term" value="P:methylation"/>
    <property type="evidence" value="ECO:0007669"/>
    <property type="project" value="UniProtKB-KW"/>
</dbReference>
<keyword evidence="1 3" id="KW-0808">Transferase</keyword>
<evidence type="ECO:0000259" key="2">
    <source>
        <dbReference type="Pfam" id="PF13649"/>
    </source>
</evidence>
<proteinExistence type="predicted"/>
<evidence type="ECO:0000313" key="4">
    <source>
        <dbReference type="Proteomes" id="UP000293347"/>
    </source>
</evidence>